<dbReference type="GO" id="GO:0016491">
    <property type="term" value="F:oxidoreductase activity"/>
    <property type="evidence" value="ECO:0007669"/>
    <property type="project" value="UniProtKB-KW"/>
</dbReference>
<dbReference type="PRINTS" id="PR00069">
    <property type="entry name" value="ALDKETRDTASE"/>
</dbReference>
<evidence type="ECO:0000313" key="3">
    <source>
        <dbReference type="EMBL" id="RPB26736.1"/>
    </source>
</evidence>
<protein>
    <submittedName>
        <fullName evidence="3">Aldo/keto reductase</fullName>
    </submittedName>
</protein>
<keyword evidence="4" id="KW-1185">Reference proteome</keyword>
<feature type="domain" description="NADP-dependent oxidoreductase" evidence="2">
    <location>
        <begin position="60"/>
        <end position="192"/>
    </location>
</feature>
<dbReference type="InParanoid" id="A0A3N4LV13"/>
<evidence type="ECO:0000313" key="4">
    <source>
        <dbReference type="Proteomes" id="UP000267821"/>
    </source>
</evidence>
<name>A0A3N4LV13_9PEZI</name>
<dbReference type="Gene3D" id="3.20.20.100">
    <property type="entry name" value="NADP-dependent oxidoreductase domain"/>
    <property type="match status" value="1"/>
</dbReference>
<evidence type="ECO:0000256" key="1">
    <source>
        <dbReference type="ARBA" id="ARBA00023002"/>
    </source>
</evidence>
<sequence>MSGWTALPSSGFSVVKTFTLNTGATIPSLALEPGNLVLETSPNPLNTPFVPDTAHIDGVGLGIRNSGVPPSKIFVTTKLDNAWHKRVEEGVTNSLHDLGLDYVDLYLIHWPSSNNSEKSNEVYGDWDYVNTWAEMQKLPAPGRVKAIGVLNFGITHLERLLDAPSTKIFPALVEYCNSKGIHCSTYSPLGRSEKSPAEKNKAVVELSRRYGKSNGWSVLVRWSLKEEDVKGLEMEVKERSKNCGDECLPHRVFFGG</sequence>
<organism evidence="3 4">
    <name type="scientific">Terfezia boudieri ATCC MYA-4762</name>
    <dbReference type="NCBI Taxonomy" id="1051890"/>
    <lineage>
        <taxon>Eukaryota</taxon>
        <taxon>Fungi</taxon>
        <taxon>Dikarya</taxon>
        <taxon>Ascomycota</taxon>
        <taxon>Pezizomycotina</taxon>
        <taxon>Pezizomycetes</taxon>
        <taxon>Pezizales</taxon>
        <taxon>Pezizaceae</taxon>
        <taxon>Terfezia</taxon>
    </lineage>
</organism>
<dbReference type="SUPFAM" id="SSF51430">
    <property type="entry name" value="NAD(P)-linked oxidoreductase"/>
    <property type="match status" value="1"/>
</dbReference>
<proteinExistence type="predicted"/>
<reference evidence="3 4" key="1">
    <citation type="journal article" date="2018" name="Nat. Ecol. Evol.">
        <title>Pezizomycetes genomes reveal the molecular basis of ectomycorrhizal truffle lifestyle.</title>
        <authorList>
            <person name="Murat C."/>
            <person name="Payen T."/>
            <person name="Noel B."/>
            <person name="Kuo A."/>
            <person name="Morin E."/>
            <person name="Chen J."/>
            <person name="Kohler A."/>
            <person name="Krizsan K."/>
            <person name="Balestrini R."/>
            <person name="Da Silva C."/>
            <person name="Montanini B."/>
            <person name="Hainaut M."/>
            <person name="Levati E."/>
            <person name="Barry K.W."/>
            <person name="Belfiori B."/>
            <person name="Cichocki N."/>
            <person name="Clum A."/>
            <person name="Dockter R.B."/>
            <person name="Fauchery L."/>
            <person name="Guy J."/>
            <person name="Iotti M."/>
            <person name="Le Tacon F."/>
            <person name="Lindquist E.A."/>
            <person name="Lipzen A."/>
            <person name="Malagnac F."/>
            <person name="Mello A."/>
            <person name="Molinier V."/>
            <person name="Miyauchi S."/>
            <person name="Poulain J."/>
            <person name="Riccioni C."/>
            <person name="Rubini A."/>
            <person name="Sitrit Y."/>
            <person name="Splivallo R."/>
            <person name="Traeger S."/>
            <person name="Wang M."/>
            <person name="Zifcakova L."/>
            <person name="Wipf D."/>
            <person name="Zambonelli A."/>
            <person name="Paolocci F."/>
            <person name="Nowrousian M."/>
            <person name="Ottonello S."/>
            <person name="Baldrian P."/>
            <person name="Spatafora J.W."/>
            <person name="Henrissat B."/>
            <person name="Nagy L.G."/>
            <person name="Aury J.M."/>
            <person name="Wincker P."/>
            <person name="Grigoriev I.V."/>
            <person name="Bonfante P."/>
            <person name="Martin F.M."/>
        </authorList>
    </citation>
    <scope>NUCLEOTIDE SEQUENCE [LARGE SCALE GENOMIC DNA]</scope>
    <source>
        <strain evidence="3 4">ATCC MYA-4762</strain>
    </source>
</reference>
<dbReference type="PANTHER" id="PTHR11732">
    <property type="entry name" value="ALDO/KETO REDUCTASE"/>
    <property type="match status" value="1"/>
</dbReference>
<dbReference type="AlphaFoldDB" id="A0A3N4LV13"/>
<dbReference type="InterPro" id="IPR036812">
    <property type="entry name" value="NAD(P)_OxRdtase_dom_sf"/>
</dbReference>
<accession>A0A3N4LV13</accession>
<dbReference type="STRING" id="1051890.A0A3N4LV13"/>
<dbReference type="InterPro" id="IPR020471">
    <property type="entry name" value="AKR"/>
</dbReference>
<dbReference type="OrthoDB" id="416253at2759"/>
<dbReference type="EMBL" id="ML121533">
    <property type="protein sequence ID" value="RPB26736.1"/>
    <property type="molecule type" value="Genomic_DNA"/>
</dbReference>
<dbReference type="InterPro" id="IPR023210">
    <property type="entry name" value="NADP_OxRdtase_dom"/>
</dbReference>
<dbReference type="Proteomes" id="UP000267821">
    <property type="component" value="Unassembled WGS sequence"/>
</dbReference>
<dbReference type="Pfam" id="PF00248">
    <property type="entry name" value="Aldo_ket_red"/>
    <property type="match status" value="1"/>
</dbReference>
<evidence type="ECO:0000259" key="2">
    <source>
        <dbReference type="Pfam" id="PF00248"/>
    </source>
</evidence>
<gene>
    <name evidence="3" type="ORF">L211DRAFT_898583</name>
</gene>
<keyword evidence="1" id="KW-0560">Oxidoreductase</keyword>